<comment type="caution">
    <text evidence="2">The sequence shown here is derived from an EMBL/GenBank/DDBJ whole genome shotgun (WGS) entry which is preliminary data.</text>
</comment>
<dbReference type="AlphaFoldDB" id="A0A9D1YZY8"/>
<dbReference type="Proteomes" id="UP000886844">
    <property type="component" value="Unassembled WGS sequence"/>
</dbReference>
<gene>
    <name evidence="2" type="ORF">H9828_05875</name>
</gene>
<evidence type="ECO:0000313" key="2">
    <source>
        <dbReference type="EMBL" id="HIY68924.1"/>
    </source>
</evidence>
<reference evidence="2" key="2">
    <citation type="submission" date="2021-04" db="EMBL/GenBank/DDBJ databases">
        <authorList>
            <person name="Gilroy R."/>
        </authorList>
    </citation>
    <scope>NUCLEOTIDE SEQUENCE</scope>
    <source>
        <strain evidence="2">5134</strain>
    </source>
</reference>
<dbReference type="PROSITE" id="PS51257">
    <property type="entry name" value="PROKAR_LIPOPROTEIN"/>
    <property type="match status" value="1"/>
</dbReference>
<accession>A0A9D1YZY8</accession>
<feature type="chain" id="PRO_5039086684" evidence="1">
    <location>
        <begin position="19"/>
        <end position="345"/>
    </location>
</feature>
<reference evidence="2" key="1">
    <citation type="journal article" date="2021" name="PeerJ">
        <title>Extensive microbial diversity within the chicken gut microbiome revealed by metagenomics and culture.</title>
        <authorList>
            <person name="Gilroy R."/>
            <person name="Ravi A."/>
            <person name="Getino M."/>
            <person name="Pursley I."/>
            <person name="Horton D.L."/>
            <person name="Alikhan N.F."/>
            <person name="Baker D."/>
            <person name="Gharbi K."/>
            <person name="Hall N."/>
            <person name="Watson M."/>
            <person name="Adriaenssens E.M."/>
            <person name="Foster-Nyarko E."/>
            <person name="Jarju S."/>
            <person name="Secka A."/>
            <person name="Antonio M."/>
            <person name="Oren A."/>
            <person name="Chaudhuri R.R."/>
            <person name="La Ragione R."/>
            <person name="Hildebrand F."/>
            <person name="Pallen M.J."/>
        </authorList>
    </citation>
    <scope>NUCLEOTIDE SEQUENCE</scope>
    <source>
        <strain evidence="2">5134</strain>
    </source>
</reference>
<evidence type="ECO:0000313" key="3">
    <source>
        <dbReference type="Proteomes" id="UP000886844"/>
    </source>
</evidence>
<dbReference type="EMBL" id="DXDA01000050">
    <property type="protein sequence ID" value="HIY68924.1"/>
    <property type="molecule type" value="Genomic_DNA"/>
</dbReference>
<dbReference type="PANTHER" id="PTHR47197">
    <property type="entry name" value="PROTEIN NIRF"/>
    <property type="match status" value="1"/>
</dbReference>
<feature type="signal peptide" evidence="1">
    <location>
        <begin position="1"/>
        <end position="18"/>
    </location>
</feature>
<keyword evidence="1" id="KW-0732">Signal</keyword>
<evidence type="ECO:0000256" key="1">
    <source>
        <dbReference type="SAM" id="SignalP"/>
    </source>
</evidence>
<sequence>MKRCLRNMLWSLALLAGACMEYGPQSEEAFNRSGRGVFITCEGNFMWDNASLSYYDPETRQVENNIFLRANGMKLGDVAQSMTLHDGKGYVVVNNSGVIYVIDPDTFRITGLIEEVVSPRYIHFVDEQTAYVTDLYDPRITVVDTRTNRIRSRIDMNGHRSTEQMVQVGERVFVNCWSYDDKILVVDTRAECLVDSLAVGWQPNSLLLDRNGKLWTATDGRDGEAPALWRIDPATLQIERKFELPADRPPSKLTFDARNNRIYFIARDVWRMEADAESLPTEPFLPYAGTLYYGLGVDPDTAEVYVADAIDYVQHAAVYRFTPDGEAVDTLRVGIIPGSFCFKRP</sequence>
<name>A0A9D1YZY8_9BACT</name>
<dbReference type="InterPro" id="IPR015943">
    <property type="entry name" value="WD40/YVTN_repeat-like_dom_sf"/>
</dbReference>
<dbReference type="PANTHER" id="PTHR47197:SF3">
    <property type="entry name" value="DIHYDRO-HEME D1 DEHYDROGENASE"/>
    <property type="match status" value="1"/>
</dbReference>
<dbReference type="Pfam" id="PF16819">
    <property type="entry name" value="DUF5074"/>
    <property type="match status" value="1"/>
</dbReference>
<dbReference type="InterPro" id="IPR011048">
    <property type="entry name" value="Haem_d1_sf"/>
</dbReference>
<dbReference type="InterPro" id="IPR031815">
    <property type="entry name" value="DUF5074"/>
</dbReference>
<organism evidence="2 3">
    <name type="scientific">Candidatus Alistipes intestinigallinarum</name>
    <dbReference type="NCBI Taxonomy" id="2838440"/>
    <lineage>
        <taxon>Bacteria</taxon>
        <taxon>Pseudomonadati</taxon>
        <taxon>Bacteroidota</taxon>
        <taxon>Bacteroidia</taxon>
        <taxon>Bacteroidales</taxon>
        <taxon>Rikenellaceae</taxon>
        <taxon>Alistipes</taxon>
    </lineage>
</organism>
<dbReference type="SUPFAM" id="SSF51004">
    <property type="entry name" value="C-terminal (heme d1) domain of cytochrome cd1-nitrite reductase"/>
    <property type="match status" value="1"/>
</dbReference>
<proteinExistence type="predicted"/>
<protein>
    <submittedName>
        <fullName evidence="2">YncE family protein</fullName>
    </submittedName>
</protein>
<dbReference type="InterPro" id="IPR051200">
    <property type="entry name" value="Host-pathogen_enzymatic-act"/>
</dbReference>
<dbReference type="Gene3D" id="2.130.10.10">
    <property type="entry name" value="YVTN repeat-like/Quinoprotein amine dehydrogenase"/>
    <property type="match status" value="1"/>
</dbReference>